<dbReference type="SUPFAM" id="SSF55083">
    <property type="entry name" value="6-hydroxymethyl-7,8-dihydropterin pyrophosphokinase, HPPK"/>
    <property type="match status" value="1"/>
</dbReference>
<evidence type="ECO:0000256" key="8">
    <source>
        <dbReference type="ARBA" id="ARBA00022840"/>
    </source>
</evidence>
<evidence type="ECO:0000256" key="2">
    <source>
        <dbReference type="ARBA" id="ARBA00005810"/>
    </source>
</evidence>
<dbReference type="EC" id="2.7.6.3" evidence="3"/>
<dbReference type="NCBIfam" id="TIGR01498">
    <property type="entry name" value="folK"/>
    <property type="match status" value="1"/>
</dbReference>
<comment type="pathway">
    <text evidence="1">Cofactor biosynthesis; tetrahydrofolate biosynthesis; 2-amino-4-hydroxy-6-hydroxymethyl-7,8-dihydropteridine diphosphate from 7,8-dihydroneopterin triphosphate: step 4/4.</text>
</comment>
<dbReference type="KEGG" id="osg:BST96_04790"/>
<dbReference type="InterPro" id="IPR000550">
    <property type="entry name" value="Hppk"/>
</dbReference>
<dbReference type="CDD" id="cd00483">
    <property type="entry name" value="HPPK"/>
    <property type="match status" value="1"/>
</dbReference>
<keyword evidence="9" id="KW-0289">Folate biosynthesis</keyword>
<dbReference type="PANTHER" id="PTHR43071:SF1">
    <property type="entry name" value="2-AMINO-4-HYDROXY-6-HYDROXYMETHYLDIHYDROPTERIDINE PYROPHOSPHOKINASE"/>
    <property type="match status" value="1"/>
</dbReference>
<dbReference type="Gene3D" id="3.30.70.560">
    <property type="entry name" value="7,8-Dihydro-6-hydroxymethylpterin-pyrophosphokinase HPPK"/>
    <property type="match status" value="1"/>
</dbReference>
<keyword evidence="8" id="KW-0067">ATP-binding</keyword>
<evidence type="ECO:0000256" key="3">
    <source>
        <dbReference type="ARBA" id="ARBA00013253"/>
    </source>
</evidence>
<evidence type="ECO:0000313" key="14">
    <source>
        <dbReference type="EMBL" id="ARN76301.1"/>
    </source>
</evidence>
<evidence type="ECO:0000256" key="12">
    <source>
        <dbReference type="ARBA" id="ARBA00033413"/>
    </source>
</evidence>
<comment type="similarity">
    <text evidence="2">Belongs to the HPPK family.</text>
</comment>
<organism evidence="14 15">
    <name type="scientific">Oceanicoccus sagamiensis</name>
    <dbReference type="NCBI Taxonomy" id="716816"/>
    <lineage>
        <taxon>Bacteria</taxon>
        <taxon>Pseudomonadati</taxon>
        <taxon>Pseudomonadota</taxon>
        <taxon>Gammaproteobacteria</taxon>
        <taxon>Cellvibrionales</taxon>
        <taxon>Spongiibacteraceae</taxon>
        <taxon>Oceanicoccus</taxon>
    </lineage>
</organism>
<dbReference type="Pfam" id="PF01288">
    <property type="entry name" value="HPPK"/>
    <property type="match status" value="1"/>
</dbReference>
<reference evidence="14 15" key="1">
    <citation type="submission" date="2016-11" db="EMBL/GenBank/DDBJ databases">
        <title>Trade-off between light-utilization and light-protection in marine flavobacteria.</title>
        <authorList>
            <person name="Kumagai Y."/>
        </authorList>
    </citation>
    <scope>NUCLEOTIDE SEQUENCE [LARGE SCALE GENOMIC DNA]</scope>
    <source>
        <strain evidence="14 15">NBRC 107125</strain>
    </source>
</reference>
<dbReference type="OrthoDB" id="9808041at2"/>
<evidence type="ECO:0000256" key="11">
    <source>
        <dbReference type="ARBA" id="ARBA00029766"/>
    </source>
</evidence>
<dbReference type="GO" id="GO:0046654">
    <property type="term" value="P:tetrahydrofolate biosynthetic process"/>
    <property type="evidence" value="ECO:0007669"/>
    <property type="project" value="UniProtKB-UniPathway"/>
</dbReference>
<dbReference type="GO" id="GO:0003848">
    <property type="term" value="F:2-amino-4-hydroxy-6-hydroxymethyldihydropteridine diphosphokinase activity"/>
    <property type="evidence" value="ECO:0007669"/>
    <property type="project" value="UniProtKB-EC"/>
</dbReference>
<feature type="domain" description="7,8-dihydro-6-hydroxymethylpterin-pyrophosphokinase" evidence="13">
    <location>
        <begin position="87"/>
        <end position="98"/>
    </location>
</feature>
<dbReference type="UniPathway" id="UPA00077">
    <property type="reaction ID" value="UER00155"/>
</dbReference>
<evidence type="ECO:0000313" key="15">
    <source>
        <dbReference type="Proteomes" id="UP000193450"/>
    </source>
</evidence>
<dbReference type="PANTHER" id="PTHR43071">
    <property type="entry name" value="2-AMINO-4-HYDROXY-6-HYDROXYMETHYLDIHYDROPTERIDINE PYROPHOSPHOKINASE"/>
    <property type="match status" value="1"/>
</dbReference>
<accession>A0A1X9NGK2</accession>
<keyword evidence="5" id="KW-0808">Transferase</keyword>
<protein>
    <recommendedName>
        <fullName evidence="4">2-amino-4-hydroxy-6-hydroxymethyldihydropteridine pyrophosphokinase</fullName>
        <ecNumber evidence="3">2.7.6.3</ecNumber>
    </recommendedName>
    <alternativeName>
        <fullName evidence="11">6-hydroxymethyl-7,8-dihydropterin pyrophosphokinase</fullName>
    </alternativeName>
    <alternativeName>
        <fullName evidence="12">7,8-dihydro-6-hydroxymethylpterin-pyrophosphokinase</fullName>
    </alternativeName>
</protein>
<sequence>MQCCYIALGSNLEEPLSQVGRAVEALRALPESAVTAVSPWYQSVAVGPEQPDYINGVVELHTAAEPLTLLTLLQSIENAHERKRVQRWGPRTLDLDILLYADRLIDQPTLTVPHPRMLERNFVLRPLYDIAPALVLANGVPLKEQVAELGMQGLDLVSA</sequence>
<dbReference type="GO" id="GO:0016301">
    <property type="term" value="F:kinase activity"/>
    <property type="evidence" value="ECO:0007669"/>
    <property type="project" value="UniProtKB-KW"/>
</dbReference>
<dbReference type="Proteomes" id="UP000193450">
    <property type="component" value="Chromosome"/>
</dbReference>
<dbReference type="EMBL" id="CP019343">
    <property type="protein sequence ID" value="ARN76301.1"/>
    <property type="molecule type" value="Genomic_DNA"/>
</dbReference>
<evidence type="ECO:0000256" key="1">
    <source>
        <dbReference type="ARBA" id="ARBA00005051"/>
    </source>
</evidence>
<evidence type="ECO:0000256" key="10">
    <source>
        <dbReference type="ARBA" id="ARBA00029409"/>
    </source>
</evidence>
<evidence type="ECO:0000259" key="13">
    <source>
        <dbReference type="PROSITE" id="PS00794"/>
    </source>
</evidence>
<evidence type="ECO:0000256" key="6">
    <source>
        <dbReference type="ARBA" id="ARBA00022741"/>
    </source>
</evidence>
<evidence type="ECO:0000256" key="4">
    <source>
        <dbReference type="ARBA" id="ARBA00016218"/>
    </source>
</evidence>
<gene>
    <name evidence="14" type="ORF">BST96_04790</name>
</gene>
<evidence type="ECO:0000256" key="5">
    <source>
        <dbReference type="ARBA" id="ARBA00022679"/>
    </source>
</evidence>
<dbReference type="InterPro" id="IPR035907">
    <property type="entry name" value="Hppk_sf"/>
</dbReference>
<comment type="function">
    <text evidence="10">Catalyzes the transfer of pyrophosphate from adenosine triphosphate (ATP) to 6-hydroxymethyl-7,8-dihydropterin, an enzymatic step in folate biosynthesis pathway.</text>
</comment>
<dbReference type="AlphaFoldDB" id="A0A1X9NGK2"/>
<keyword evidence="15" id="KW-1185">Reference proteome</keyword>
<dbReference type="STRING" id="716816.BST96_04790"/>
<keyword evidence="6" id="KW-0547">Nucleotide-binding</keyword>
<name>A0A1X9NGK2_9GAMM</name>
<evidence type="ECO:0000256" key="9">
    <source>
        <dbReference type="ARBA" id="ARBA00022909"/>
    </source>
</evidence>
<dbReference type="PROSITE" id="PS00794">
    <property type="entry name" value="HPPK"/>
    <property type="match status" value="1"/>
</dbReference>
<proteinExistence type="inferred from homology"/>
<keyword evidence="7 14" id="KW-0418">Kinase</keyword>
<dbReference type="GO" id="GO:0046656">
    <property type="term" value="P:folic acid biosynthetic process"/>
    <property type="evidence" value="ECO:0007669"/>
    <property type="project" value="UniProtKB-KW"/>
</dbReference>
<dbReference type="GO" id="GO:0005524">
    <property type="term" value="F:ATP binding"/>
    <property type="evidence" value="ECO:0007669"/>
    <property type="project" value="UniProtKB-KW"/>
</dbReference>
<evidence type="ECO:0000256" key="7">
    <source>
        <dbReference type="ARBA" id="ARBA00022777"/>
    </source>
</evidence>